<evidence type="ECO:0000256" key="2">
    <source>
        <dbReference type="ARBA" id="ARBA00022723"/>
    </source>
</evidence>
<dbReference type="PROSITE" id="PS51462">
    <property type="entry name" value="NUDIX"/>
    <property type="match status" value="1"/>
</dbReference>
<keyword evidence="4" id="KW-0460">Magnesium</keyword>
<evidence type="ECO:0000313" key="7">
    <source>
        <dbReference type="Proteomes" id="UP000593567"/>
    </source>
</evidence>
<dbReference type="InterPro" id="IPR055295">
    <property type="entry name" value="NUDT22/NUDT9-like"/>
</dbReference>
<accession>A0A7J7KLV8</accession>
<dbReference type="SUPFAM" id="SSF55811">
    <property type="entry name" value="Nudix"/>
    <property type="match status" value="1"/>
</dbReference>
<feature type="domain" description="Nudix hydrolase" evidence="5">
    <location>
        <begin position="44"/>
        <end position="203"/>
    </location>
</feature>
<evidence type="ECO:0000256" key="4">
    <source>
        <dbReference type="ARBA" id="ARBA00022842"/>
    </source>
</evidence>
<dbReference type="Proteomes" id="UP000593567">
    <property type="component" value="Unassembled WGS sequence"/>
</dbReference>
<comment type="cofactor">
    <cofactor evidence="1">
        <name>Mg(2+)</name>
        <dbReference type="ChEBI" id="CHEBI:18420"/>
    </cofactor>
</comment>
<dbReference type="CDD" id="cd02883">
    <property type="entry name" value="NUDIX_Hydrolase"/>
    <property type="match status" value="1"/>
</dbReference>
<dbReference type="OrthoDB" id="242473at2759"/>
<dbReference type="Gene3D" id="3.90.79.10">
    <property type="entry name" value="Nucleoside Triphosphate Pyrophosphohydrolase"/>
    <property type="match status" value="1"/>
</dbReference>
<proteinExistence type="predicted"/>
<dbReference type="PANTHER" id="PTHR31835:SF1">
    <property type="entry name" value="URIDINE DIPHOSPHATE GLUCOSE PYROPHOSPHATASE NUDT22"/>
    <property type="match status" value="1"/>
</dbReference>
<dbReference type="GO" id="GO:0052751">
    <property type="term" value="F:GDP-mannose hydrolase activity"/>
    <property type="evidence" value="ECO:0007669"/>
    <property type="project" value="TreeGrafter"/>
</dbReference>
<keyword evidence="7" id="KW-1185">Reference proteome</keyword>
<dbReference type="GO" id="GO:0046872">
    <property type="term" value="F:metal ion binding"/>
    <property type="evidence" value="ECO:0007669"/>
    <property type="project" value="UniProtKB-KW"/>
</dbReference>
<organism evidence="6 7">
    <name type="scientific">Bugula neritina</name>
    <name type="common">Brown bryozoan</name>
    <name type="synonym">Sertularia neritina</name>
    <dbReference type="NCBI Taxonomy" id="10212"/>
    <lineage>
        <taxon>Eukaryota</taxon>
        <taxon>Metazoa</taxon>
        <taxon>Spiralia</taxon>
        <taxon>Lophotrochozoa</taxon>
        <taxon>Bryozoa</taxon>
        <taxon>Gymnolaemata</taxon>
        <taxon>Cheilostomatida</taxon>
        <taxon>Flustrina</taxon>
        <taxon>Buguloidea</taxon>
        <taxon>Bugulidae</taxon>
        <taxon>Bugula</taxon>
    </lineage>
</organism>
<dbReference type="PANTHER" id="PTHR31835">
    <property type="entry name" value="URIDINE DIPHOSPHATE GLUCOSE PYROPHOSPHATASE"/>
    <property type="match status" value="1"/>
</dbReference>
<sequence>MMRTQWDLGLTCYKDFLGTNFSPDADLLQEMGKNVAGNLQAFMADPLGVGCVLLTSDNQIVLLKRSGECAEAPLLYDVPGGHPEPGEISGDALNASLFTPEAIVTEIFSSILREVRDEVNLPLHSLSAPLLLGVALNKHSHNRPSSEYLVRTELSGSEVTTLYNTGNQSEASESTKVHLVSHDQLMNMQQTNFWQDLAPSAKGCFLLYQDFVKRSCCTQC</sequence>
<dbReference type="AlphaFoldDB" id="A0A7J7KLV8"/>
<evidence type="ECO:0000256" key="1">
    <source>
        <dbReference type="ARBA" id="ARBA00001946"/>
    </source>
</evidence>
<dbReference type="InterPro" id="IPR000086">
    <property type="entry name" value="NUDIX_hydrolase_dom"/>
</dbReference>
<protein>
    <submittedName>
        <fullName evidence="6">NUDT22</fullName>
    </submittedName>
</protein>
<evidence type="ECO:0000313" key="6">
    <source>
        <dbReference type="EMBL" id="KAF6039096.1"/>
    </source>
</evidence>
<comment type="caution">
    <text evidence="6">The sequence shown here is derived from an EMBL/GenBank/DDBJ whole genome shotgun (WGS) entry which is preliminary data.</text>
</comment>
<reference evidence="6" key="1">
    <citation type="submission" date="2020-06" db="EMBL/GenBank/DDBJ databases">
        <title>Draft genome of Bugula neritina, a colonial animal packing powerful symbionts and potential medicines.</title>
        <authorList>
            <person name="Rayko M."/>
        </authorList>
    </citation>
    <scope>NUCLEOTIDE SEQUENCE [LARGE SCALE GENOMIC DNA]</scope>
    <source>
        <strain evidence="6">Kwan_BN1</strain>
    </source>
</reference>
<gene>
    <name evidence="6" type="ORF">EB796_002587</name>
</gene>
<name>A0A7J7KLV8_BUGNE</name>
<evidence type="ECO:0000256" key="3">
    <source>
        <dbReference type="ARBA" id="ARBA00022801"/>
    </source>
</evidence>
<keyword evidence="3" id="KW-0378">Hydrolase</keyword>
<evidence type="ECO:0000259" key="5">
    <source>
        <dbReference type="PROSITE" id="PS51462"/>
    </source>
</evidence>
<keyword evidence="2" id="KW-0479">Metal-binding</keyword>
<dbReference type="InterPro" id="IPR015797">
    <property type="entry name" value="NUDIX_hydrolase-like_dom_sf"/>
</dbReference>
<dbReference type="EMBL" id="VXIV02000304">
    <property type="protein sequence ID" value="KAF6039096.1"/>
    <property type="molecule type" value="Genomic_DNA"/>
</dbReference>